<dbReference type="NCBIfam" id="TIGR00857">
    <property type="entry name" value="pyrC_multi"/>
    <property type="match status" value="1"/>
</dbReference>
<proteinExistence type="inferred from homology"/>
<dbReference type="InterPro" id="IPR024403">
    <property type="entry name" value="DHOase_cat"/>
</dbReference>
<comment type="function">
    <text evidence="2">Catalyzes the reversible cyclization of carbamoyl aspartate to dihydroorotate.</text>
</comment>
<dbReference type="PANTHER" id="PTHR43668:SF2">
    <property type="entry name" value="ALLANTOINASE"/>
    <property type="match status" value="1"/>
</dbReference>
<evidence type="ECO:0000256" key="1">
    <source>
        <dbReference type="ARBA" id="ARBA00022975"/>
    </source>
</evidence>
<dbReference type="PROSITE" id="PS00482">
    <property type="entry name" value="DIHYDROOROTASE_1"/>
    <property type="match status" value="1"/>
</dbReference>
<comment type="caution">
    <text evidence="4">The sequence shown here is derived from an EMBL/GenBank/DDBJ whole genome shotgun (WGS) entry which is preliminary data.</text>
</comment>
<feature type="binding site" evidence="2">
    <location>
        <position position="309"/>
    </location>
    <ligand>
        <name>substrate</name>
    </ligand>
</feature>
<dbReference type="PANTHER" id="PTHR43668">
    <property type="entry name" value="ALLANTOINASE"/>
    <property type="match status" value="1"/>
</dbReference>
<accession>A0ABS6FXC1</accession>
<dbReference type="PROSITE" id="PS00483">
    <property type="entry name" value="DIHYDROOROTASE_2"/>
    <property type="match status" value="1"/>
</dbReference>
<feature type="binding site" evidence="2">
    <location>
        <position position="152"/>
    </location>
    <ligand>
        <name>Zn(2+)</name>
        <dbReference type="ChEBI" id="CHEBI:29105"/>
        <label>2</label>
    </ligand>
</feature>
<dbReference type="CDD" id="cd01317">
    <property type="entry name" value="DHOase_IIa"/>
    <property type="match status" value="1"/>
</dbReference>
<comment type="pathway">
    <text evidence="2">Pyrimidine metabolism; UMP biosynthesis via de novo pathway; (S)-dihydroorotate from bicarbonate: step 3/3.</text>
</comment>
<dbReference type="InterPro" id="IPR002195">
    <property type="entry name" value="Dihydroorotase_CS"/>
</dbReference>
<comment type="similarity">
    <text evidence="2">Belongs to the metallo-dependent hydrolases superfamily. DHOase family. Class I DHOase subfamily.</text>
</comment>
<protein>
    <recommendedName>
        <fullName evidence="2">Dihydroorotase</fullName>
        <shortName evidence="2">DHOase</shortName>
        <ecNumber evidence="2">3.5.2.3</ecNumber>
    </recommendedName>
</protein>
<dbReference type="RefSeq" id="WP_216414395.1">
    <property type="nucleotide sequence ID" value="NZ_JAHLQK010000001.1"/>
</dbReference>
<keyword evidence="2" id="KW-0862">Zinc</keyword>
<evidence type="ECO:0000313" key="5">
    <source>
        <dbReference type="Proteomes" id="UP000779508"/>
    </source>
</evidence>
<sequence>MKLLIKSGRVINPSTGLDEIKDILLIDGLVAKIEDEILDEADKIIDAMDFWVTPGLIDLHVHLREPGFEHKETIETGSRSAAKGGFTTICCMPNTNPAIDCKDVVDFVKSRAREKAIVNVLPIGSITKGLKGEELANIDEMVKIGICAISDDGRTVQNSDSMRQGMKIAKDLNIPVFSHCEDETLLCGGVMNSGAVSKELGMDGILSEVENVIIARDIVLTKGTGAKLHICHISTSLGVDLLRFGKSIGANVTGEVCPHHFTLTDKDVSSLDTNMKMNPPLRGQDDVEAIKMGLKDGTIDVIATDHAPHHKDEKSLSFSNAPFGIVGLETAIPLGITELVKEGWLTPMELIEKFTINPAKILDIDKGDIGVGKIADITIINPSVEYKIDVKGFASKSKNSPFHNRLVNGRVEYTIVNGEVVYDRIKDNK</sequence>
<feature type="binding site" evidence="2">
    <location>
        <position position="179"/>
    </location>
    <ligand>
        <name>Zn(2+)</name>
        <dbReference type="ChEBI" id="CHEBI:29105"/>
        <label>2</label>
    </ligand>
</feature>
<evidence type="ECO:0000256" key="2">
    <source>
        <dbReference type="HAMAP-Rule" id="MF_00220"/>
    </source>
</evidence>
<keyword evidence="2" id="KW-0479">Metal-binding</keyword>
<dbReference type="PROSITE" id="PS00039">
    <property type="entry name" value="DEAD_ATP_HELICASE"/>
    <property type="match status" value="1"/>
</dbReference>
<feature type="binding site" evidence="2">
    <location>
        <position position="60"/>
    </location>
    <ligand>
        <name>Zn(2+)</name>
        <dbReference type="ChEBI" id="CHEBI:29105"/>
        <label>1</label>
    </ligand>
</feature>
<reference evidence="4 5" key="1">
    <citation type="submission" date="2021-06" db="EMBL/GenBank/DDBJ databases">
        <authorList>
            <person name="Sun Q."/>
            <person name="Li D."/>
        </authorList>
    </citation>
    <scope>NUCLEOTIDE SEQUENCE [LARGE SCALE GENOMIC DNA]</scope>
    <source>
        <strain evidence="4 5">MSJ-5</strain>
    </source>
</reference>
<feature type="binding site" evidence="2">
    <location>
        <position position="278"/>
    </location>
    <ligand>
        <name>substrate</name>
    </ligand>
</feature>
<dbReference type="Proteomes" id="UP000779508">
    <property type="component" value="Unassembled WGS sequence"/>
</dbReference>
<organism evidence="4 5">
    <name type="scientific">Alkaliphilus flagellatus</name>
    <dbReference type="NCBI Taxonomy" id="2841507"/>
    <lineage>
        <taxon>Bacteria</taxon>
        <taxon>Bacillati</taxon>
        <taxon>Bacillota</taxon>
        <taxon>Clostridia</taxon>
        <taxon>Peptostreptococcales</taxon>
        <taxon>Natronincolaceae</taxon>
        <taxon>Alkaliphilus</taxon>
    </lineage>
</organism>
<keyword evidence="5" id="KW-1185">Reference proteome</keyword>
<dbReference type="Pfam" id="PF12890">
    <property type="entry name" value="DHOase"/>
    <property type="match status" value="1"/>
</dbReference>
<feature type="domain" description="Dihydroorotase catalytic" evidence="3">
    <location>
        <begin position="53"/>
        <end position="235"/>
    </location>
</feature>
<gene>
    <name evidence="2" type="primary">pyrC</name>
    <name evidence="4" type="ORF">KQI88_00415</name>
</gene>
<dbReference type="InterPro" id="IPR000629">
    <property type="entry name" value="RNA-helicase_DEAD-box_CS"/>
</dbReference>
<keyword evidence="2" id="KW-0378">Hydrolase</keyword>
<feature type="binding site" evidence="2">
    <location>
        <position position="305"/>
    </location>
    <ligand>
        <name>Zn(2+)</name>
        <dbReference type="ChEBI" id="CHEBI:29105"/>
        <label>1</label>
    </ligand>
</feature>
<feature type="active site" evidence="2">
    <location>
        <position position="305"/>
    </location>
</feature>
<dbReference type="EMBL" id="JAHLQK010000001">
    <property type="protein sequence ID" value="MBU5674877.1"/>
    <property type="molecule type" value="Genomic_DNA"/>
</dbReference>
<dbReference type="InterPro" id="IPR004722">
    <property type="entry name" value="DHOase"/>
</dbReference>
<dbReference type="EC" id="3.5.2.3" evidence="2"/>
<feature type="binding site" evidence="2">
    <location>
        <position position="152"/>
    </location>
    <ligand>
        <name>Zn(2+)</name>
        <dbReference type="ChEBI" id="CHEBI:29105"/>
        <label>1</label>
    </ligand>
</feature>
<comment type="catalytic activity">
    <reaction evidence="2">
        <text>(S)-dihydroorotate + H2O = N-carbamoyl-L-aspartate + H(+)</text>
        <dbReference type="Rhea" id="RHEA:24296"/>
        <dbReference type="ChEBI" id="CHEBI:15377"/>
        <dbReference type="ChEBI" id="CHEBI:15378"/>
        <dbReference type="ChEBI" id="CHEBI:30864"/>
        <dbReference type="ChEBI" id="CHEBI:32814"/>
        <dbReference type="EC" id="3.5.2.3"/>
    </reaction>
</comment>
<feature type="binding site" evidence="2">
    <location>
        <position position="62"/>
    </location>
    <ligand>
        <name>Zn(2+)</name>
        <dbReference type="ChEBI" id="CHEBI:29105"/>
        <label>1</label>
    </ligand>
</feature>
<feature type="binding site" evidence="2">
    <location>
        <position position="232"/>
    </location>
    <ligand>
        <name>Zn(2+)</name>
        <dbReference type="ChEBI" id="CHEBI:29105"/>
        <label>2</label>
    </ligand>
</feature>
<evidence type="ECO:0000259" key="3">
    <source>
        <dbReference type="Pfam" id="PF12890"/>
    </source>
</evidence>
<name>A0ABS6FXC1_9FIRM</name>
<evidence type="ECO:0000313" key="4">
    <source>
        <dbReference type="EMBL" id="MBU5674877.1"/>
    </source>
</evidence>
<feature type="binding site" evidence="2">
    <location>
        <position position="94"/>
    </location>
    <ligand>
        <name>substrate</name>
    </ligand>
</feature>
<comment type="cofactor">
    <cofactor evidence="2">
        <name>Zn(2+)</name>
        <dbReference type="ChEBI" id="CHEBI:29105"/>
    </cofactor>
    <text evidence="2">Binds 2 Zn(2+) ions per subunit.</text>
</comment>
<feature type="binding site" evidence="2">
    <location>
        <begin position="323"/>
        <end position="324"/>
    </location>
    <ligand>
        <name>substrate</name>
    </ligand>
</feature>
<keyword evidence="1 2" id="KW-0665">Pyrimidine biosynthesis</keyword>
<dbReference type="InterPro" id="IPR050138">
    <property type="entry name" value="DHOase/Allantoinase_Hydrolase"/>
</dbReference>
<dbReference type="HAMAP" id="MF_00220_B">
    <property type="entry name" value="PyrC_classI_B"/>
    <property type="match status" value="1"/>
</dbReference>
<feature type="binding site" evidence="2">
    <location>
        <begin position="62"/>
        <end position="64"/>
    </location>
    <ligand>
        <name>substrate</name>
    </ligand>
</feature>